<sequence length="311" mass="34242">MSNKPNSETPFSPRAFDYAQVDVFAEHALEGNMLGIFTDARGLSDEEMQALARETNLSETTFIVPRDEAVERERGVQVRIFTVQEELRFAGHPTLGTASWLYWNHPTLRGAEEIRLDLKVGPVPVRFEAADGKPGVFGRMKQPEPVFGAIHDPAKIATALGLAVEDLDPDLPIQTVSTGMPFCIVPLRSMAVAGRLQIPYSLAQPYLDASDAKFFHCITRTEGTKEAQWHARMQFYNGEDPATGSASGCMIAYLVQHRAARSDEEVIVEQGVEMRRPSKIYVRAGSQSGKVTGVFVGGRTIPAAMGRFFLP</sequence>
<dbReference type="AlphaFoldDB" id="A0A4Q0T688"/>
<evidence type="ECO:0000256" key="1">
    <source>
        <dbReference type="ARBA" id="ARBA00008270"/>
    </source>
</evidence>
<dbReference type="PIRSF" id="PIRSF016184">
    <property type="entry name" value="PhzC_PhzF"/>
    <property type="match status" value="1"/>
</dbReference>
<feature type="active site" evidence="2">
    <location>
        <position position="59"/>
    </location>
</feature>
<dbReference type="RefSeq" id="WP_128911766.1">
    <property type="nucleotide sequence ID" value="NZ_RDSM01000001.1"/>
</dbReference>
<evidence type="ECO:0000313" key="4">
    <source>
        <dbReference type="Proteomes" id="UP000289437"/>
    </source>
</evidence>
<comment type="similarity">
    <text evidence="1">Belongs to the PhzF family.</text>
</comment>
<reference evidence="4" key="2">
    <citation type="submission" date="2019-02" db="EMBL/GenBank/DDBJ databases">
        <title>Granulicella sibirica sp. nov., a psychrotolerant acidobacterium isolated from an organic soil layer in forested tundra, West Siberia.</title>
        <authorList>
            <person name="Oshkin I.Y."/>
            <person name="Kulichevskaya I.S."/>
            <person name="Rijpstra W.I.C."/>
            <person name="Sinninghe Damste J.S."/>
            <person name="Rakitin A.L."/>
            <person name="Ravin N.V."/>
            <person name="Dedysh S.N."/>
        </authorList>
    </citation>
    <scope>NUCLEOTIDE SEQUENCE [LARGE SCALE GENOMIC DNA]</scope>
    <source>
        <strain evidence="4">AF10</strain>
    </source>
</reference>
<dbReference type="NCBIfam" id="TIGR00654">
    <property type="entry name" value="PhzF_family"/>
    <property type="match status" value="1"/>
</dbReference>
<dbReference type="Gene3D" id="3.10.310.10">
    <property type="entry name" value="Diaminopimelate Epimerase, Chain A, domain 1"/>
    <property type="match status" value="2"/>
</dbReference>
<reference evidence="3 4" key="1">
    <citation type="submission" date="2018-11" db="EMBL/GenBank/DDBJ databases">
        <authorList>
            <person name="Mardanov A.V."/>
            <person name="Ravin N.V."/>
            <person name="Dedysh S.N."/>
        </authorList>
    </citation>
    <scope>NUCLEOTIDE SEQUENCE [LARGE SCALE GENOMIC DNA]</scope>
    <source>
        <strain evidence="3 4">AF10</strain>
    </source>
</reference>
<dbReference type="InterPro" id="IPR003719">
    <property type="entry name" value="Phenazine_PhzF-like"/>
</dbReference>
<dbReference type="OrthoDB" id="9788221at2"/>
<dbReference type="GO" id="GO:0016853">
    <property type="term" value="F:isomerase activity"/>
    <property type="evidence" value="ECO:0007669"/>
    <property type="project" value="TreeGrafter"/>
</dbReference>
<dbReference type="EMBL" id="RDSM01000001">
    <property type="protein sequence ID" value="RXH57618.1"/>
    <property type="molecule type" value="Genomic_DNA"/>
</dbReference>
<evidence type="ECO:0000256" key="2">
    <source>
        <dbReference type="PIRSR" id="PIRSR016184-1"/>
    </source>
</evidence>
<name>A0A4Q0T688_9BACT</name>
<evidence type="ECO:0000313" key="3">
    <source>
        <dbReference type="EMBL" id="RXH57618.1"/>
    </source>
</evidence>
<organism evidence="3 4">
    <name type="scientific">Granulicella sibirica</name>
    <dbReference type="NCBI Taxonomy" id="2479048"/>
    <lineage>
        <taxon>Bacteria</taxon>
        <taxon>Pseudomonadati</taxon>
        <taxon>Acidobacteriota</taxon>
        <taxon>Terriglobia</taxon>
        <taxon>Terriglobales</taxon>
        <taxon>Acidobacteriaceae</taxon>
        <taxon>Granulicella</taxon>
    </lineage>
</organism>
<keyword evidence="4" id="KW-1185">Reference proteome</keyword>
<comment type="caution">
    <text evidence="3">The sequence shown here is derived from an EMBL/GenBank/DDBJ whole genome shotgun (WGS) entry which is preliminary data.</text>
</comment>
<dbReference type="PANTHER" id="PTHR13774">
    <property type="entry name" value="PHENAZINE BIOSYNTHESIS PROTEIN"/>
    <property type="match status" value="1"/>
</dbReference>
<protein>
    <submittedName>
        <fullName evidence="3">Phenazine biosynthesis PhzC/PhzF protein</fullName>
    </submittedName>
</protein>
<dbReference type="GO" id="GO:0005737">
    <property type="term" value="C:cytoplasm"/>
    <property type="evidence" value="ECO:0007669"/>
    <property type="project" value="TreeGrafter"/>
</dbReference>
<dbReference type="SUPFAM" id="SSF54506">
    <property type="entry name" value="Diaminopimelate epimerase-like"/>
    <property type="match status" value="1"/>
</dbReference>
<dbReference type="PANTHER" id="PTHR13774:SF32">
    <property type="entry name" value="ANTISENSE-ENHANCING SEQUENCE 1"/>
    <property type="match status" value="1"/>
</dbReference>
<dbReference type="Pfam" id="PF02567">
    <property type="entry name" value="PhzC-PhzF"/>
    <property type="match status" value="1"/>
</dbReference>
<proteinExistence type="inferred from homology"/>
<dbReference type="Proteomes" id="UP000289437">
    <property type="component" value="Unassembled WGS sequence"/>
</dbReference>
<gene>
    <name evidence="3" type="ORF">GRAN_0928</name>
</gene>
<accession>A0A4Q0T688</accession>